<name>A0A5K7ZKA7_9BACT</name>
<evidence type="ECO:0000313" key="2">
    <source>
        <dbReference type="Proteomes" id="UP000425960"/>
    </source>
</evidence>
<dbReference type="AlphaFoldDB" id="A0A5K7ZKA7"/>
<gene>
    <name evidence="1" type="ORF">DSCO28_32340</name>
</gene>
<protein>
    <submittedName>
        <fullName evidence="1">Uncharacterized protein</fullName>
    </submittedName>
</protein>
<reference evidence="1 2" key="1">
    <citation type="submission" date="2019-11" db="EMBL/GenBank/DDBJ databases">
        <title>Comparative genomics of hydrocarbon-degrading Desulfosarcina strains.</title>
        <authorList>
            <person name="Watanabe M."/>
            <person name="Kojima H."/>
            <person name="Fukui M."/>
        </authorList>
    </citation>
    <scope>NUCLEOTIDE SEQUENCE [LARGE SCALE GENOMIC DNA]</scope>
    <source>
        <strain evidence="1 2">28bB2T</strain>
    </source>
</reference>
<organism evidence="1 2">
    <name type="scientific">Desulfosarcina ovata subsp. sediminis</name>
    <dbReference type="NCBI Taxonomy" id="885957"/>
    <lineage>
        <taxon>Bacteria</taxon>
        <taxon>Pseudomonadati</taxon>
        <taxon>Thermodesulfobacteriota</taxon>
        <taxon>Desulfobacteria</taxon>
        <taxon>Desulfobacterales</taxon>
        <taxon>Desulfosarcinaceae</taxon>
        <taxon>Desulfosarcina</taxon>
    </lineage>
</organism>
<dbReference type="KEGG" id="dov:DSCO28_32340"/>
<sequence length="82" mass="9648">MNEEFPKQAIAKSNIDDQFERIYKILGLDDEVEDEEGLSVEVRRIDDKKKFTLTLADLKTVEENTKNAQLLDDYAVWHTNFR</sequence>
<dbReference type="InterPro" id="IPR020994">
    <property type="entry name" value="Uncharacterised_Ca-bd_CcbP"/>
</dbReference>
<accession>A0A5K7ZKA7</accession>
<dbReference type="Proteomes" id="UP000425960">
    <property type="component" value="Chromosome"/>
</dbReference>
<evidence type="ECO:0000313" key="1">
    <source>
        <dbReference type="EMBL" id="BBO82668.1"/>
    </source>
</evidence>
<dbReference type="RefSeq" id="WP_173179489.1">
    <property type="nucleotide sequence ID" value="NZ_AP021876.1"/>
</dbReference>
<dbReference type="EMBL" id="AP021876">
    <property type="protein sequence ID" value="BBO82668.1"/>
    <property type="molecule type" value="Genomic_DNA"/>
</dbReference>
<proteinExistence type="predicted"/>
<dbReference type="Pfam" id="PF11535">
    <property type="entry name" value="Calci_bind_CcbP"/>
    <property type="match status" value="1"/>
</dbReference>